<dbReference type="SUPFAM" id="SSF75304">
    <property type="entry name" value="Amidase signature (AS) enzymes"/>
    <property type="match status" value="1"/>
</dbReference>
<feature type="region of interest" description="Disordered" evidence="2">
    <location>
        <begin position="1"/>
        <end position="36"/>
    </location>
</feature>
<evidence type="ECO:0000256" key="2">
    <source>
        <dbReference type="SAM" id="MobiDB-lite"/>
    </source>
</evidence>
<dbReference type="Pfam" id="PF01425">
    <property type="entry name" value="Amidase"/>
    <property type="match status" value="1"/>
</dbReference>
<dbReference type="Proteomes" id="UP000654947">
    <property type="component" value="Unassembled WGS sequence"/>
</dbReference>
<evidence type="ECO:0000313" key="5">
    <source>
        <dbReference type="Proteomes" id="UP000654947"/>
    </source>
</evidence>
<comment type="caution">
    <text evidence="4">The sequence shown here is derived from an EMBL/GenBank/DDBJ whole genome shotgun (WGS) entry which is preliminary data.</text>
</comment>
<dbReference type="RefSeq" id="WP_017578137.1">
    <property type="nucleotide sequence ID" value="NZ_BMXL01000009.1"/>
</dbReference>
<evidence type="ECO:0000256" key="1">
    <source>
        <dbReference type="ARBA" id="ARBA00009199"/>
    </source>
</evidence>
<accession>A0A918XCX4</accession>
<keyword evidence="5" id="KW-1185">Reference proteome</keyword>
<dbReference type="InterPro" id="IPR036928">
    <property type="entry name" value="AS_sf"/>
</dbReference>
<organism evidence="4 5">
    <name type="scientific">Nocardiopsis kunsanensis</name>
    <dbReference type="NCBI Taxonomy" id="141693"/>
    <lineage>
        <taxon>Bacteria</taxon>
        <taxon>Bacillati</taxon>
        <taxon>Actinomycetota</taxon>
        <taxon>Actinomycetes</taxon>
        <taxon>Streptosporangiales</taxon>
        <taxon>Nocardiopsidaceae</taxon>
        <taxon>Nocardiopsis</taxon>
    </lineage>
</organism>
<comment type="similarity">
    <text evidence="1">Belongs to the amidase family.</text>
</comment>
<dbReference type="InterPro" id="IPR023631">
    <property type="entry name" value="Amidase_dom"/>
</dbReference>
<gene>
    <name evidence="4" type="primary">amiE</name>
    <name evidence="4" type="ORF">GCM10007147_21840</name>
</gene>
<sequence length="502" mass="53170">MTIRSDRAGTETAGVGPADGAVGRTSVPRARDAHSGVPADLSAEQLLHGYATGELSPVEATESVLERIEQDNPALNAFCLVRPEEALEAARASAERWRRGAPEGLLDGVPTAVKDIHLTKGWPTLKGSLNTPQEGPWEEDSPVTARLREHGAVFVGKTTTPEIAWKGVTDSPLTGVTRNPWDLSTTPGGSSGGAAAAVAAGMGPLATGTDGGGSIRIPASFTGVCGIKPTWGLVPHYPASPFGSLAHTGPMTRTVGDLALMLEAVTGFDPRDWMAMPTPAPGLGDVRLHRDPEDLVRGMRIAYSPTLGNNSVDPEVARVVADAVSVFEALGAHVDEADPGLPECRRDFEVLWNSGAAKATEHLDDRQRDLLDPGLREIIEEGLSFSAQDYLTAMATRMDMGKRMGLFHTTYDLLLTPAMPMTAFEAGTESPPQLAGQRWTSWAGFSYPFNMTQQPAASVPCGFSEAGLPIGLQVIGPRHSDGRVLAACRAFELARPWAGHRP</sequence>
<feature type="domain" description="Amidase" evidence="3">
    <location>
        <begin position="59"/>
        <end position="485"/>
    </location>
</feature>
<reference evidence="4 5" key="1">
    <citation type="journal article" date="2014" name="Int. J. Syst. Evol. Microbiol.">
        <title>Complete genome sequence of Corynebacterium casei LMG S-19264T (=DSM 44701T), isolated from a smear-ripened cheese.</title>
        <authorList>
            <consortium name="US DOE Joint Genome Institute (JGI-PGF)"/>
            <person name="Walter F."/>
            <person name="Albersmeier A."/>
            <person name="Kalinowski J."/>
            <person name="Ruckert C."/>
        </authorList>
    </citation>
    <scope>NUCLEOTIDE SEQUENCE [LARGE SCALE GENOMIC DNA]</scope>
    <source>
        <strain evidence="4 5">KCTC 19473</strain>
    </source>
</reference>
<dbReference type="PANTHER" id="PTHR11895">
    <property type="entry name" value="TRANSAMIDASE"/>
    <property type="match status" value="1"/>
</dbReference>
<dbReference type="PANTHER" id="PTHR11895:SF7">
    <property type="entry name" value="GLUTAMYL-TRNA(GLN) AMIDOTRANSFERASE SUBUNIT A, MITOCHONDRIAL"/>
    <property type="match status" value="1"/>
</dbReference>
<dbReference type="PROSITE" id="PS00571">
    <property type="entry name" value="AMIDASES"/>
    <property type="match status" value="1"/>
</dbReference>
<dbReference type="EMBL" id="BMXL01000009">
    <property type="protein sequence ID" value="GHD25025.1"/>
    <property type="molecule type" value="Genomic_DNA"/>
</dbReference>
<dbReference type="NCBIfam" id="NF004815">
    <property type="entry name" value="PRK06169.1"/>
    <property type="match status" value="1"/>
</dbReference>
<name>A0A918XCX4_9ACTN</name>
<dbReference type="InterPro" id="IPR020556">
    <property type="entry name" value="Amidase_CS"/>
</dbReference>
<protein>
    <submittedName>
        <fullName evidence="4">Amidase</fullName>
    </submittedName>
</protein>
<evidence type="ECO:0000259" key="3">
    <source>
        <dbReference type="Pfam" id="PF01425"/>
    </source>
</evidence>
<dbReference type="GO" id="GO:0003824">
    <property type="term" value="F:catalytic activity"/>
    <property type="evidence" value="ECO:0007669"/>
    <property type="project" value="InterPro"/>
</dbReference>
<dbReference type="Gene3D" id="3.90.1300.10">
    <property type="entry name" value="Amidase signature (AS) domain"/>
    <property type="match status" value="1"/>
</dbReference>
<dbReference type="AlphaFoldDB" id="A0A918XCX4"/>
<dbReference type="InterPro" id="IPR000120">
    <property type="entry name" value="Amidase"/>
</dbReference>
<proteinExistence type="inferred from homology"/>
<evidence type="ECO:0000313" key="4">
    <source>
        <dbReference type="EMBL" id="GHD25025.1"/>
    </source>
</evidence>